<feature type="transmembrane region" description="Helical" evidence="19">
    <location>
        <begin position="42"/>
        <end position="67"/>
    </location>
</feature>
<protein>
    <recommendedName>
        <fullName evidence="16">Serpentine receptor class r-10</fullName>
    </recommendedName>
    <alternativeName>
        <fullName evidence="17">Odorant response abnormal protein 10</fullName>
    </alternativeName>
    <alternativeName>
        <fullName evidence="18">Olfactory receptor 10</fullName>
    </alternativeName>
</protein>
<dbReference type="KEGG" id="cel:CELE_Y9C9A.4"/>
<dbReference type="GO" id="GO:0007186">
    <property type="term" value="P:G protein-coupled receptor signaling pathway"/>
    <property type="evidence" value="ECO:0000318"/>
    <property type="project" value="GO_Central"/>
</dbReference>
<dbReference type="OrthoDB" id="5800750at2759"/>
<keyword evidence="7 19" id="KW-1133">Transmembrane helix</keyword>
<evidence type="ECO:0000256" key="19">
    <source>
        <dbReference type="SAM" id="Phobius"/>
    </source>
</evidence>
<dbReference type="PaxDb" id="6239-Y9C9A.4a"/>
<dbReference type="SUPFAM" id="SSF81321">
    <property type="entry name" value="Family A G protein-coupled receptor-like"/>
    <property type="match status" value="1"/>
</dbReference>
<keyword evidence="5 19" id="KW-0812">Transmembrane</keyword>
<dbReference type="GO" id="GO:0042048">
    <property type="term" value="P:olfactory behavior"/>
    <property type="evidence" value="ECO:0000318"/>
    <property type="project" value="GO_Central"/>
</dbReference>
<keyword evidence="9 19" id="KW-0472">Membrane</keyword>
<evidence type="ECO:0000256" key="15">
    <source>
        <dbReference type="ARBA" id="ARBA00064300"/>
    </source>
</evidence>
<feature type="transmembrane region" description="Helical" evidence="19">
    <location>
        <begin position="128"/>
        <end position="152"/>
    </location>
</feature>
<dbReference type="InParanoid" id="Q9N2S8"/>
<dbReference type="HOGENOM" id="CLU_036335_2_0_1"/>
<dbReference type="eggNOG" id="ENOG502TH9M">
    <property type="taxonomic scope" value="Eukaryota"/>
</dbReference>
<keyword evidence="8" id="KW-0969">Cilium</keyword>
<feature type="transmembrane region" description="Helical" evidence="19">
    <location>
        <begin position="12"/>
        <end position="30"/>
    </location>
</feature>
<comment type="function">
    <text evidence="13">An odorant receptor which affects chemotaxis to the volatile odorant diacetyl. Specifies AWA neuronal cell fate via the odr-7 pathway.</text>
</comment>
<dbReference type="GO" id="GO:0005886">
    <property type="term" value="C:plasma membrane"/>
    <property type="evidence" value="ECO:0000318"/>
    <property type="project" value="GO_Central"/>
</dbReference>
<dbReference type="GeneID" id="189410"/>
<reference evidence="20 21" key="1">
    <citation type="journal article" date="1998" name="Science">
        <title>Genome sequence of the nematode C. elegans: a platform for investigating biology.</title>
        <authorList>
            <consortium name="The C. elegans sequencing consortium"/>
            <person name="Sulson J.E."/>
            <person name="Waterston R."/>
        </authorList>
    </citation>
    <scope>NUCLEOTIDE SEQUENCE [LARGE SCALE GENOMIC DNA]</scope>
    <source>
        <strain evidence="20 21">Bristol N2</strain>
    </source>
</reference>
<comment type="subunit">
    <text evidence="15">Interacts with odr-4.</text>
</comment>
<organism evidence="20 21">
    <name type="scientific">Caenorhabditis elegans</name>
    <dbReference type="NCBI Taxonomy" id="6239"/>
    <lineage>
        <taxon>Eukaryota</taxon>
        <taxon>Metazoa</taxon>
        <taxon>Ecdysozoa</taxon>
        <taxon>Nematoda</taxon>
        <taxon>Chromadorea</taxon>
        <taxon>Rhabditida</taxon>
        <taxon>Rhabditina</taxon>
        <taxon>Rhabditomorpha</taxon>
        <taxon>Rhabditoidea</taxon>
        <taxon>Rhabditidae</taxon>
        <taxon>Peloderinae</taxon>
        <taxon>Caenorhabditis</taxon>
    </lineage>
</organism>
<evidence type="ECO:0000256" key="4">
    <source>
        <dbReference type="ARBA" id="ARBA00022606"/>
    </source>
</evidence>
<evidence type="ECO:0000256" key="16">
    <source>
        <dbReference type="ARBA" id="ARBA00067967"/>
    </source>
</evidence>
<dbReference type="Proteomes" id="UP000001940">
    <property type="component" value="Chromosome IV"/>
</dbReference>
<dbReference type="CTD" id="189410"/>
<evidence type="ECO:0000256" key="3">
    <source>
        <dbReference type="ARBA" id="ARBA00022500"/>
    </source>
</evidence>
<dbReference type="FunCoup" id="Q9N2S8">
    <property type="interactions" value="3"/>
</dbReference>
<dbReference type="PANTHER" id="PTHR22943">
    <property type="entry name" value="7-TRANSMEMBRANE DOMAIN RECEPTOR C.ELEGANS"/>
    <property type="match status" value="1"/>
</dbReference>
<evidence type="ECO:0000256" key="13">
    <source>
        <dbReference type="ARBA" id="ARBA00054965"/>
    </source>
</evidence>
<dbReference type="GO" id="GO:0038022">
    <property type="term" value="F:G protein-coupled olfactory receptor activity"/>
    <property type="evidence" value="ECO:0000318"/>
    <property type="project" value="GO_Central"/>
</dbReference>
<keyword evidence="12" id="KW-0966">Cell projection</keyword>
<dbReference type="GO" id="GO:0006935">
    <property type="term" value="P:chemotaxis"/>
    <property type="evidence" value="ECO:0007669"/>
    <property type="project" value="UniProtKB-KW"/>
</dbReference>
<evidence type="ECO:0000313" key="22">
    <source>
        <dbReference type="WormBase" id="Y9C9A.4"/>
    </source>
</evidence>
<keyword evidence="10 20" id="KW-0675">Receptor</keyword>
<dbReference type="InterPro" id="IPR019428">
    <property type="entry name" value="7TM_GPCR_serpentine_rcpt_Str"/>
</dbReference>
<evidence type="ECO:0000256" key="14">
    <source>
        <dbReference type="ARBA" id="ARBA00061678"/>
    </source>
</evidence>
<keyword evidence="11" id="KW-0325">Glycoprotein</keyword>
<dbReference type="Pfam" id="PF10326">
    <property type="entry name" value="7TM_GPCR_Str"/>
    <property type="match status" value="1"/>
</dbReference>
<evidence type="ECO:0000256" key="5">
    <source>
        <dbReference type="ARBA" id="ARBA00022692"/>
    </source>
</evidence>
<proteinExistence type="inferred from homology"/>
<dbReference type="GO" id="GO:0060170">
    <property type="term" value="C:ciliary membrane"/>
    <property type="evidence" value="ECO:0007669"/>
    <property type="project" value="UniProtKB-SubCell"/>
</dbReference>
<accession>Q9N2S8</accession>
<name>Q9N2S8_CAEEL</name>
<evidence type="ECO:0000256" key="6">
    <source>
        <dbReference type="ARBA" id="ARBA00022725"/>
    </source>
</evidence>
<comment type="similarity">
    <text evidence="14">Belongs to the nematode receptor-like protein str family.</text>
</comment>
<keyword evidence="3" id="KW-0145">Chemotaxis</keyword>
<keyword evidence="4" id="KW-0716">Sensory transduction</keyword>
<comment type="subcellular location">
    <subcellularLocation>
        <location evidence="1">Cell projection</location>
        <location evidence="1">Cilium membrane</location>
        <topology evidence="1">Multi-pass membrane protein</topology>
    </subcellularLocation>
</comment>
<dbReference type="WormBase" id="Y9C9A.4">
    <property type="protein sequence ID" value="CE25654"/>
    <property type="gene ID" value="WBGene00006213"/>
    <property type="gene designation" value="str-169"/>
</dbReference>
<dbReference type="FunFam" id="1.20.1070.10:FF:000128">
    <property type="entry name" value="Seven TM Receptor"/>
    <property type="match status" value="1"/>
</dbReference>
<evidence type="ECO:0000256" key="11">
    <source>
        <dbReference type="ARBA" id="ARBA00023180"/>
    </source>
</evidence>
<dbReference type="OMA" id="YFAMESE"/>
<dbReference type="PANTHER" id="PTHR22943:SF68">
    <property type="entry name" value="SEVEN TM RECEPTOR"/>
    <property type="match status" value="1"/>
</dbReference>
<evidence type="ECO:0000256" key="9">
    <source>
        <dbReference type="ARBA" id="ARBA00023136"/>
    </source>
</evidence>
<feature type="transmembrane region" description="Helical" evidence="19">
    <location>
        <begin position="248"/>
        <end position="271"/>
    </location>
</feature>
<keyword evidence="6" id="KW-0552">Olfaction</keyword>
<evidence type="ECO:0000256" key="17">
    <source>
        <dbReference type="ARBA" id="ARBA00078653"/>
    </source>
</evidence>
<evidence type="ECO:0000256" key="10">
    <source>
        <dbReference type="ARBA" id="ARBA00023170"/>
    </source>
</evidence>
<evidence type="ECO:0000256" key="1">
    <source>
        <dbReference type="ARBA" id="ARBA00004272"/>
    </source>
</evidence>
<sequence>MLFAAIKFTIQLVSFIVSIIFNFTLIYLILTRSPKKMGTYKYLLIYFCCFSILYSILDIIVEPFIQSHGSCFFMMMNLGSWKSYPEVGFLFVTILCGCFAVSITTISIQFVFRYFALERKGRITYFRGHYLIVWFIVPLVSASIWITQLWVFQHPNSVTSAYLSETVFVNYGMNISDITYTGSLFYPPDEHGVPHLDLMQLFSYLGFCVTMGTTFSTVVVFGMKSYKLVCELPQLGESEYTYKLQSQLFRALVVQAFIPITFLFLPIGILFTAPLLHFDIEPASFLVTIFYSIYPAVDPLPIIFIVVDYRDGLVELVGHFLCKKNNQVNTSYTDQQVASIS</sequence>
<feature type="transmembrane region" description="Helical" evidence="19">
    <location>
        <begin position="201"/>
        <end position="223"/>
    </location>
</feature>
<dbReference type="PhylomeDB" id="Q9N2S8"/>
<evidence type="ECO:0000313" key="20">
    <source>
        <dbReference type="EMBL" id="CCD68687.1"/>
    </source>
</evidence>
<dbReference type="AlphaFoldDB" id="Q9N2S8"/>
<evidence type="ECO:0000256" key="8">
    <source>
        <dbReference type="ARBA" id="ARBA00023069"/>
    </source>
</evidence>
<gene>
    <name evidence="20 22" type="primary">str-169</name>
    <name evidence="20" type="ORF">CELE_Y9C9A.4</name>
    <name evidence="22" type="ORF">Y9C9A.4</name>
</gene>
<keyword evidence="2" id="KW-1003">Cell membrane</keyword>
<feature type="transmembrane region" description="Helical" evidence="19">
    <location>
        <begin position="87"/>
        <end position="116"/>
    </location>
</feature>
<dbReference type="RefSeq" id="NP_001023592.1">
    <property type="nucleotide sequence ID" value="NM_001028421.2"/>
</dbReference>
<evidence type="ECO:0000256" key="2">
    <source>
        <dbReference type="ARBA" id="ARBA00022475"/>
    </source>
</evidence>
<dbReference type="UCSC" id="Y9C9A.4a">
    <property type="organism name" value="c. elegans"/>
</dbReference>
<dbReference type="AGR" id="WB:WBGene00006213"/>
<evidence type="ECO:0000313" key="21">
    <source>
        <dbReference type="Proteomes" id="UP000001940"/>
    </source>
</evidence>
<feature type="transmembrane region" description="Helical" evidence="19">
    <location>
        <begin position="283"/>
        <end position="307"/>
    </location>
</feature>
<dbReference type="EMBL" id="BX284604">
    <property type="protein sequence ID" value="CCD68687.1"/>
    <property type="molecule type" value="Genomic_DNA"/>
</dbReference>
<evidence type="ECO:0000256" key="18">
    <source>
        <dbReference type="ARBA" id="ARBA00082489"/>
    </source>
</evidence>
<evidence type="ECO:0000256" key="7">
    <source>
        <dbReference type="ARBA" id="ARBA00022989"/>
    </source>
</evidence>
<keyword evidence="21" id="KW-1185">Reference proteome</keyword>
<evidence type="ECO:0000256" key="12">
    <source>
        <dbReference type="ARBA" id="ARBA00023273"/>
    </source>
</evidence>